<feature type="domain" description="DUF8001" evidence="1">
    <location>
        <begin position="1"/>
        <end position="77"/>
    </location>
</feature>
<reference evidence="2" key="1">
    <citation type="journal article" date="2023" name="Front. Microbiol.">
        <title>Genomic-based phylogenetic and metabolic analyses of the genus Natronomonas, and description of Natronomonas aquatica sp. nov.</title>
        <authorList>
            <person name="Garcia-Roldan A."/>
            <person name="Duran-Viseras A."/>
            <person name="de la Haba R.R."/>
            <person name="Corral P."/>
            <person name="Sanchez-Porro C."/>
            <person name="Ventosa A."/>
        </authorList>
    </citation>
    <scope>NUCLEOTIDE SEQUENCE</scope>
    <source>
        <strain evidence="2">F2-12</strain>
    </source>
</reference>
<dbReference type="RefSeq" id="WP_256028518.1">
    <property type="nucleotide sequence ID" value="NZ_JAHLKM010000002.1"/>
</dbReference>
<dbReference type="AlphaFoldDB" id="A0A9R1CRN5"/>
<protein>
    <recommendedName>
        <fullName evidence="1">DUF8001 domain-containing protein</fullName>
    </recommendedName>
</protein>
<comment type="caution">
    <text evidence="2">The sequence shown here is derived from an EMBL/GenBank/DDBJ whole genome shotgun (WGS) entry which is preliminary data.</text>
</comment>
<sequence>MSEATVIEPGERTVEEIISGLQRGERFTVRTEVLGSSEELTLRFDGDIYYCDSPTILHKHTDATDMRECIENLGFARNGE</sequence>
<dbReference type="Proteomes" id="UP001139494">
    <property type="component" value="Unassembled WGS sequence"/>
</dbReference>
<accession>A0A9R1CRN5</accession>
<dbReference type="EMBL" id="JAHLKM010000002">
    <property type="protein sequence ID" value="MCQ4332592.1"/>
    <property type="molecule type" value="Genomic_DNA"/>
</dbReference>
<name>A0A9R1CRN5_9EURY</name>
<organism evidence="2 3">
    <name type="scientific">Natronomonas aquatica</name>
    <dbReference type="NCBI Taxonomy" id="2841590"/>
    <lineage>
        <taxon>Archaea</taxon>
        <taxon>Methanobacteriati</taxon>
        <taxon>Methanobacteriota</taxon>
        <taxon>Stenosarchaea group</taxon>
        <taxon>Halobacteria</taxon>
        <taxon>Halobacteriales</taxon>
        <taxon>Natronomonadaceae</taxon>
        <taxon>Natronomonas</taxon>
    </lineage>
</organism>
<evidence type="ECO:0000259" key="1">
    <source>
        <dbReference type="Pfam" id="PF26008"/>
    </source>
</evidence>
<gene>
    <name evidence="2" type="ORF">KM295_03620</name>
</gene>
<evidence type="ECO:0000313" key="3">
    <source>
        <dbReference type="Proteomes" id="UP001139494"/>
    </source>
</evidence>
<keyword evidence="3" id="KW-1185">Reference proteome</keyword>
<dbReference type="Pfam" id="PF26008">
    <property type="entry name" value="DUF8001"/>
    <property type="match status" value="1"/>
</dbReference>
<dbReference type="InterPro" id="IPR058314">
    <property type="entry name" value="DUF8001"/>
</dbReference>
<evidence type="ECO:0000313" key="2">
    <source>
        <dbReference type="EMBL" id="MCQ4332592.1"/>
    </source>
</evidence>
<proteinExistence type="predicted"/>